<dbReference type="PIRSF" id="PIRSF036593">
    <property type="entry name" value="GrdD"/>
    <property type="match status" value="1"/>
</dbReference>
<name>A0A2V1H3N9_9GAMM</name>
<keyword evidence="3" id="KW-1185">Reference proteome</keyword>
<evidence type="ECO:0000313" key="2">
    <source>
        <dbReference type="EMBL" id="PVZ71838.1"/>
    </source>
</evidence>
<evidence type="ECO:0000313" key="3">
    <source>
        <dbReference type="Proteomes" id="UP000244906"/>
    </source>
</evidence>
<accession>A0A2V1H3N9</accession>
<sequence>MSELKKALAGAFSDSASGLLTGQMGRKRIGLTLTGSEHGPEELMRAARLAARNKDIEVVLIGSDIEQDEFEQHPATDLHQSHEVMEKLLDSGEIMGCVTVHYSFPLGVATVGKVITPAEGREMIIATTTGTSDTARVPAMVKNAIAGIALAKATGIAKPTIGILNIDSASVVERVVKKLQDGGWDATFTESSRADGGALMRGNDLLKGTPDVMVCDSLTGNLMMKIFSSYTTGGSFEATGFGYGPGLGEEAERLVGIISRASGAPMIAGALRLIADCAERDVLKLYSAELAAAKKAGLEAALESVAPKAKPVSTEEDVKEPAEKVCDADIGGVDILDIEDAKVALWKEGIFAKTGMGCTGPVVMMAAEDREKSVVILTKAEFIA</sequence>
<dbReference type="SUPFAM" id="SSF53659">
    <property type="entry name" value="Isocitrate/Isopropylmalate dehydrogenase-like"/>
    <property type="match status" value="1"/>
</dbReference>
<protein>
    <submittedName>
        <fullName evidence="2">Glycine reductase</fullName>
    </submittedName>
</protein>
<dbReference type="NCBIfam" id="NF040747">
    <property type="entry name" value="reduct_C_alpha"/>
    <property type="match status" value="1"/>
</dbReference>
<dbReference type="Pfam" id="PF02504">
    <property type="entry name" value="FA_synthesis"/>
    <property type="match status" value="1"/>
</dbReference>
<dbReference type="OrthoDB" id="9769886at2"/>
<feature type="active site" evidence="1">
    <location>
        <position position="358"/>
    </location>
</feature>
<dbReference type="InterPro" id="IPR012116">
    <property type="entry name" value="Gly_reductase_pC_asu"/>
</dbReference>
<dbReference type="RefSeq" id="WP_116685427.1">
    <property type="nucleotide sequence ID" value="NZ_CAWNYD010000001.1"/>
</dbReference>
<gene>
    <name evidence="2" type="ORF">DC094_02090</name>
</gene>
<dbReference type="EMBL" id="QDDL01000001">
    <property type="protein sequence ID" value="PVZ71838.1"/>
    <property type="molecule type" value="Genomic_DNA"/>
</dbReference>
<organism evidence="2 3">
    <name type="scientific">Pelagibaculum spongiae</name>
    <dbReference type="NCBI Taxonomy" id="2080658"/>
    <lineage>
        <taxon>Bacteria</taxon>
        <taxon>Pseudomonadati</taxon>
        <taxon>Pseudomonadota</taxon>
        <taxon>Gammaproteobacteria</taxon>
        <taxon>Oceanospirillales</taxon>
        <taxon>Pelagibaculum</taxon>
    </lineage>
</organism>
<dbReference type="InterPro" id="IPR003664">
    <property type="entry name" value="FA_synthesis"/>
</dbReference>
<dbReference type="Proteomes" id="UP000244906">
    <property type="component" value="Unassembled WGS sequence"/>
</dbReference>
<proteinExistence type="predicted"/>
<dbReference type="GO" id="GO:0006633">
    <property type="term" value="P:fatty acid biosynthetic process"/>
    <property type="evidence" value="ECO:0007669"/>
    <property type="project" value="InterPro"/>
</dbReference>
<reference evidence="2 3" key="1">
    <citation type="submission" date="2018-04" db="EMBL/GenBank/DDBJ databases">
        <title>Thalassorhabdus spongiae gen. nov., sp. nov., isolated from a marine sponge in South-West Iceland.</title>
        <authorList>
            <person name="Knobloch S."/>
            <person name="Daussin A."/>
            <person name="Johannsson R."/>
            <person name="Marteinsson V.T."/>
        </authorList>
    </citation>
    <scope>NUCLEOTIDE SEQUENCE [LARGE SCALE GENOMIC DNA]</scope>
    <source>
        <strain evidence="2 3">Hp12</strain>
    </source>
</reference>
<comment type="caution">
    <text evidence="2">The sequence shown here is derived from an EMBL/GenBank/DDBJ whole genome shotgun (WGS) entry which is preliminary data.</text>
</comment>
<dbReference type="AlphaFoldDB" id="A0A2V1H3N9"/>
<dbReference type="Gene3D" id="3.40.718.10">
    <property type="entry name" value="Isopropylmalate Dehydrogenase"/>
    <property type="match status" value="1"/>
</dbReference>
<dbReference type="GO" id="GO:0016747">
    <property type="term" value="F:acyltransferase activity, transferring groups other than amino-acyl groups"/>
    <property type="evidence" value="ECO:0007669"/>
    <property type="project" value="InterPro"/>
</dbReference>
<evidence type="ECO:0000256" key="1">
    <source>
        <dbReference type="PIRSR" id="PIRSR036593-50"/>
    </source>
</evidence>